<evidence type="ECO:0000313" key="3">
    <source>
        <dbReference type="Proteomes" id="UP000604475"/>
    </source>
</evidence>
<name>A0A937RIA9_9ACTN</name>
<gene>
    <name evidence="2" type="ORF">I7412_06840</name>
</gene>
<evidence type="ECO:0000256" key="1">
    <source>
        <dbReference type="SAM" id="MobiDB-lite"/>
    </source>
</evidence>
<comment type="caution">
    <text evidence="2">The sequence shown here is derived from an EMBL/GenBank/DDBJ whole genome shotgun (WGS) entry which is preliminary data.</text>
</comment>
<dbReference type="AlphaFoldDB" id="A0A937RIA9"/>
<proteinExistence type="predicted"/>
<feature type="compositionally biased region" description="Basic and acidic residues" evidence="1">
    <location>
        <begin position="54"/>
        <end position="64"/>
    </location>
</feature>
<reference evidence="2" key="1">
    <citation type="submission" date="2020-12" db="EMBL/GenBank/DDBJ databases">
        <title>Genomic characterization of non-nitrogen-fixing Frankia strains.</title>
        <authorList>
            <person name="Carlos-Shanley C."/>
            <person name="Guerra T."/>
            <person name="Hahn D."/>
        </authorList>
    </citation>
    <scope>NUCLEOTIDE SEQUENCE</scope>
    <source>
        <strain evidence="2">CN6</strain>
    </source>
</reference>
<dbReference type="EMBL" id="JAEACQ010000151">
    <property type="protein sequence ID" value="MBL7626888.1"/>
    <property type="molecule type" value="Genomic_DNA"/>
</dbReference>
<sequence>MNILDRLHLRRHGGTRRRPAVLTAGGHKAVRGWAKERGGSPEPDTGLAGMHTPPAHEPRVRSWAKEPGGNPEPDTGVAGMHTPPAHAPHVRPWAKEPGGNAPAGAAHEEDVK</sequence>
<protein>
    <submittedName>
        <fullName evidence="2">Uncharacterized protein</fullName>
    </submittedName>
</protein>
<feature type="compositionally biased region" description="Basic residues" evidence="1">
    <location>
        <begin position="8"/>
        <end position="19"/>
    </location>
</feature>
<dbReference type="RefSeq" id="WP_203007960.1">
    <property type="nucleotide sequence ID" value="NZ_JADWYU010000106.1"/>
</dbReference>
<organism evidence="2 3">
    <name type="scientific">Frankia nepalensis</name>
    <dbReference type="NCBI Taxonomy" id="1836974"/>
    <lineage>
        <taxon>Bacteria</taxon>
        <taxon>Bacillati</taxon>
        <taxon>Actinomycetota</taxon>
        <taxon>Actinomycetes</taxon>
        <taxon>Frankiales</taxon>
        <taxon>Frankiaceae</taxon>
        <taxon>Frankia</taxon>
    </lineage>
</organism>
<feature type="region of interest" description="Disordered" evidence="1">
    <location>
        <begin position="1"/>
        <end position="112"/>
    </location>
</feature>
<evidence type="ECO:0000313" key="2">
    <source>
        <dbReference type="EMBL" id="MBL7626888.1"/>
    </source>
</evidence>
<keyword evidence="3" id="KW-1185">Reference proteome</keyword>
<accession>A0A937RIA9</accession>
<dbReference type="Proteomes" id="UP000604475">
    <property type="component" value="Unassembled WGS sequence"/>
</dbReference>